<name>A0A178Z5X5_9EURO</name>
<comment type="caution">
    <text evidence="1">The sequence shown here is derived from an EMBL/GenBank/DDBJ whole genome shotgun (WGS) entry which is preliminary data.</text>
</comment>
<proteinExistence type="predicted"/>
<dbReference type="PANTHER" id="PTHR31571:SF1">
    <property type="entry name" value="ALTERED INHERITANCE OF MITOCHONDRIA PROTEIN 6"/>
    <property type="match status" value="1"/>
</dbReference>
<protein>
    <submittedName>
        <fullName evidence="1">Uncharacterized protein</fullName>
    </submittedName>
</protein>
<accession>A0A178Z5X5</accession>
<dbReference type="AlphaFoldDB" id="A0A178Z5X5"/>
<dbReference type="OrthoDB" id="4153866at2759"/>
<reference evidence="1 2" key="1">
    <citation type="submission" date="2016-04" db="EMBL/GenBank/DDBJ databases">
        <title>Draft genome of Fonsecaea erecta CBS 125763.</title>
        <authorList>
            <person name="Weiss V.A."/>
            <person name="Vicente V.A."/>
            <person name="Raittz R.T."/>
            <person name="Moreno L.F."/>
            <person name="De Souza E.M."/>
            <person name="Pedrosa F.O."/>
            <person name="Steffens M.B."/>
            <person name="Faoro H."/>
            <person name="Tadra-Sfeir M.Z."/>
            <person name="Najafzadeh M.J."/>
            <person name="Felipe M.S."/>
            <person name="Teixeira M."/>
            <person name="Sun J."/>
            <person name="Xi L."/>
            <person name="Gomes R."/>
            <person name="De Azevedo C.M."/>
            <person name="Salgado C.G."/>
            <person name="Da Silva M.B."/>
            <person name="Nascimento M.F."/>
            <person name="Queiroz-Telles F."/>
            <person name="Attili D.S."/>
            <person name="Gorbushina A."/>
        </authorList>
    </citation>
    <scope>NUCLEOTIDE SEQUENCE [LARGE SCALE GENOMIC DNA]</scope>
    <source>
        <strain evidence="1 2">CBS 125763</strain>
    </source>
</reference>
<sequence>MATGGEYHWKDATDIYVGHSARALRTSRTLRSLYIDPLVAILTHQNSPTQLKVANETVDMVGVFDADPGVSIGVVSRPVTVVVTGNAPFDQVIANSTYRDVFYDAPLEDVENDMYSVQNSHYASVSWRRAIGPQRLGGGWGTPSWPVSLRNDIWRQLMAEKVGVLNVDDLVMATRWDWSWYHIAGLFLCG</sequence>
<keyword evidence="2" id="KW-1185">Reference proteome</keyword>
<dbReference type="Proteomes" id="UP000078343">
    <property type="component" value="Unassembled WGS sequence"/>
</dbReference>
<dbReference type="EMBL" id="LVYI01000013">
    <property type="protein sequence ID" value="OAP54573.1"/>
    <property type="molecule type" value="Genomic_DNA"/>
</dbReference>
<dbReference type="InterPro" id="IPR051236">
    <property type="entry name" value="HAT_RTT109-like"/>
</dbReference>
<dbReference type="PANTHER" id="PTHR31571">
    <property type="entry name" value="ALTERED INHERITANCE OF MITOCHONDRIA PROTEIN 6"/>
    <property type="match status" value="1"/>
</dbReference>
<evidence type="ECO:0000313" key="2">
    <source>
        <dbReference type="Proteomes" id="UP000078343"/>
    </source>
</evidence>
<dbReference type="GeneID" id="30015189"/>
<dbReference type="STRING" id="1367422.A0A178Z5X5"/>
<organism evidence="1 2">
    <name type="scientific">Fonsecaea erecta</name>
    <dbReference type="NCBI Taxonomy" id="1367422"/>
    <lineage>
        <taxon>Eukaryota</taxon>
        <taxon>Fungi</taxon>
        <taxon>Dikarya</taxon>
        <taxon>Ascomycota</taxon>
        <taxon>Pezizomycotina</taxon>
        <taxon>Eurotiomycetes</taxon>
        <taxon>Chaetothyriomycetidae</taxon>
        <taxon>Chaetothyriales</taxon>
        <taxon>Herpotrichiellaceae</taxon>
        <taxon>Fonsecaea</taxon>
    </lineage>
</organism>
<evidence type="ECO:0000313" key="1">
    <source>
        <dbReference type="EMBL" id="OAP54573.1"/>
    </source>
</evidence>
<dbReference type="RefSeq" id="XP_018687940.1">
    <property type="nucleotide sequence ID" value="XM_018842527.1"/>
</dbReference>
<gene>
    <name evidence="1" type="ORF">AYL99_11021</name>
</gene>